<keyword evidence="3" id="KW-0175">Coiled coil</keyword>
<dbReference type="Pfam" id="PF00015">
    <property type="entry name" value="MCPsignal"/>
    <property type="match status" value="1"/>
</dbReference>
<dbReference type="Gene3D" id="1.10.287.950">
    <property type="entry name" value="Methyl-accepting chemotaxis protein"/>
    <property type="match status" value="1"/>
</dbReference>
<dbReference type="PROSITE" id="PS50111">
    <property type="entry name" value="CHEMOTAXIS_TRANSDUC_2"/>
    <property type="match status" value="1"/>
</dbReference>
<evidence type="ECO:0000256" key="1">
    <source>
        <dbReference type="ARBA" id="ARBA00023224"/>
    </source>
</evidence>
<feature type="coiled-coil region" evidence="3">
    <location>
        <begin position="288"/>
        <end position="315"/>
    </location>
</feature>
<evidence type="ECO:0000256" key="3">
    <source>
        <dbReference type="SAM" id="Coils"/>
    </source>
</evidence>
<sequence length="616" mass="66491">MAGDTRFALTVLLSSLLVTAFLSSGLVIGLLIHDANIDANRLAAATVAGAVDRERSRISNETFINSHWDTAADNVYGTMNAAWIESNYGTPIARNYIIDSAGQTLYGHLPGGTVPPLHKMISPATLKEILARLPATEAEARKRGDAIVVPARFGTLPALIGFSPIIREKGPAVQDRRTFRIFVDIRVLDDTILREWSTGFGLPNLRWVAMAGRERPYPSTDLSEWSGRVLGIIAWDRLTPGLKAFFEILPLILCSTILFLAISLLLIRRVLRLNMELEARSAAAGSAAAEQRSARLAAENALAEARRARQESEHQAQCRIAAEARHRAEMATAAGAVADRLQETIVALIDKLRTAASDLDISADRTLATIVDQQQQAETAHILSTRTSEMTFGMLNRLRSIAAAVDTVSETARESAGMVIEAARHSASAQAANVTLTRSVTSIREASRHIGDISRATKLLALNATMEAARAGDMGRGFAVVAQEVKSFSQQTENTTRNIADRIEDITQATDSAVSVGTALGTALQAVTSSALQTIEMTGQQHVANVELQKMIVTIETATGEAREALASLDGTFAQTATMAHATRLISADMRDRTETLQRECERIVAMLRQPVRVAA</sequence>
<evidence type="ECO:0000313" key="7">
    <source>
        <dbReference type="Proteomes" id="UP001500523"/>
    </source>
</evidence>
<keyword evidence="7" id="KW-1185">Reference proteome</keyword>
<dbReference type="PANTHER" id="PTHR32089">
    <property type="entry name" value="METHYL-ACCEPTING CHEMOTAXIS PROTEIN MCPB"/>
    <property type="match status" value="1"/>
</dbReference>
<comment type="caution">
    <text evidence="6">The sequence shown here is derived from an EMBL/GenBank/DDBJ whole genome shotgun (WGS) entry which is preliminary data.</text>
</comment>
<organism evidence="6 7">
    <name type="scientific">Sphingomonas cynarae</name>
    <dbReference type="NCBI Taxonomy" id="930197"/>
    <lineage>
        <taxon>Bacteria</taxon>
        <taxon>Pseudomonadati</taxon>
        <taxon>Pseudomonadota</taxon>
        <taxon>Alphaproteobacteria</taxon>
        <taxon>Sphingomonadales</taxon>
        <taxon>Sphingomonadaceae</taxon>
        <taxon>Sphingomonas</taxon>
    </lineage>
</organism>
<dbReference type="PANTHER" id="PTHR32089:SF112">
    <property type="entry name" value="LYSOZYME-LIKE PROTEIN-RELATED"/>
    <property type="match status" value="1"/>
</dbReference>
<dbReference type="SMART" id="SM00283">
    <property type="entry name" value="MA"/>
    <property type="match status" value="1"/>
</dbReference>
<keyword evidence="4" id="KW-1133">Transmembrane helix</keyword>
<dbReference type="EMBL" id="BAABBF010000013">
    <property type="protein sequence ID" value="GAA3724341.1"/>
    <property type="molecule type" value="Genomic_DNA"/>
</dbReference>
<keyword evidence="1 2" id="KW-0807">Transducer</keyword>
<feature type="transmembrane region" description="Helical" evidence="4">
    <location>
        <begin position="248"/>
        <end position="267"/>
    </location>
</feature>
<name>A0ABP7ET20_9SPHN</name>
<keyword evidence="4" id="KW-0812">Transmembrane</keyword>
<gene>
    <name evidence="6" type="ORF">GCM10022268_35560</name>
</gene>
<dbReference type="InterPro" id="IPR004089">
    <property type="entry name" value="MCPsignal_dom"/>
</dbReference>
<evidence type="ECO:0000256" key="4">
    <source>
        <dbReference type="SAM" id="Phobius"/>
    </source>
</evidence>
<keyword evidence="4" id="KW-0472">Membrane</keyword>
<protein>
    <recommendedName>
        <fullName evidence="5">Methyl-accepting transducer domain-containing protein</fullName>
    </recommendedName>
</protein>
<evidence type="ECO:0000313" key="6">
    <source>
        <dbReference type="EMBL" id="GAA3724341.1"/>
    </source>
</evidence>
<dbReference type="RefSeq" id="WP_344694727.1">
    <property type="nucleotide sequence ID" value="NZ_BAABBF010000013.1"/>
</dbReference>
<dbReference type="Proteomes" id="UP001500523">
    <property type="component" value="Unassembled WGS sequence"/>
</dbReference>
<proteinExistence type="predicted"/>
<evidence type="ECO:0000256" key="2">
    <source>
        <dbReference type="PROSITE-ProRule" id="PRU00284"/>
    </source>
</evidence>
<accession>A0ABP7ET20</accession>
<reference evidence="7" key="1">
    <citation type="journal article" date="2019" name="Int. J. Syst. Evol. Microbiol.">
        <title>The Global Catalogue of Microorganisms (GCM) 10K type strain sequencing project: providing services to taxonomists for standard genome sequencing and annotation.</title>
        <authorList>
            <consortium name="The Broad Institute Genomics Platform"/>
            <consortium name="The Broad Institute Genome Sequencing Center for Infectious Disease"/>
            <person name="Wu L."/>
            <person name="Ma J."/>
        </authorList>
    </citation>
    <scope>NUCLEOTIDE SEQUENCE [LARGE SCALE GENOMIC DNA]</scope>
    <source>
        <strain evidence="7">JCM 17498</strain>
    </source>
</reference>
<evidence type="ECO:0000259" key="5">
    <source>
        <dbReference type="PROSITE" id="PS50111"/>
    </source>
</evidence>
<feature type="domain" description="Methyl-accepting transducer" evidence="5">
    <location>
        <begin position="355"/>
        <end position="577"/>
    </location>
</feature>
<dbReference type="SUPFAM" id="SSF58104">
    <property type="entry name" value="Methyl-accepting chemotaxis protein (MCP) signaling domain"/>
    <property type="match status" value="1"/>
</dbReference>